<evidence type="ECO:0000313" key="3">
    <source>
        <dbReference type="Proteomes" id="UP000539313"/>
    </source>
</evidence>
<feature type="region of interest" description="Disordered" evidence="1">
    <location>
        <begin position="156"/>
        <end position="219"/>
    </location>
</feature>
<keyword evidence="3" id="KW-1185">Reference proteome</keyword>
<dbReference type="RefSeq" id="WP_182705776.1">
    <property type="nucleotide sequence ID" value="NZ_JACJII010000001.1"/>
</dbReference>
<comment type="caution">
    <text evidence="2">The sequence shown here is derived from an EMBL/GenBank/DDBJ whole genome shotgun (WGS) entry which is preliminary data.</text>
</comment>
<dbReference type="Proteomes" id="UP000539313">
    <property type="component" value="Unassembled WGS sequence"/>
</dbReference>
<evidence type="ECO:0000313" key="2">
    <source>
        <dbReference type="EMBL" id="MBA9004228.1"/>
    </source>
</evidence>
<organism evidence="2 3">
    <name type="scientific">Thermomonospora cellulosilytica</name>
    <dbReference type="NCBI Taxonomy" id="1411118"/>
    <lineage>
        <taxon>Bacteria</taxon>
        <taxon>Bacillati</taxon>
        <taxon>Actinomycetota</taxon>
        <taxon>Actinomycetes</taxon>
        <taxon>Streptosporangiales</taxon>
        <taxon>Thermomonosporaceae</taxon>
        <taxon>Thermomonospora</taxon>
    </lineage>
</organism>
<reference evidence="2 3" key="1">
    <citation type="submission" date="2020-08" db="EMBL/GenBank/DDBJ databases">
        <title>Sequencing the genomes of 1000 actinobacteria strains.</title>
        <authorList>
            <person name="Klenk H.-P."/>
        </authorList>
    </citation>
    <scope>NUCLEOTIDE SEQUENCE [LARGE SCALE GENOMIC DNA]</scope>
    <source>
        <strain evidence="2 3">DSM 45823</strain>
    </source>
</reference>
<protein>
    <submittedName>
        <fullName evidence="2">Uncharacterized protein</fullName>
    </submittedName>
</protein>
<name>A0A7W3R8D8_9ACTN</name>
<evidence type="ECO:0000256" key="1">
    <source>
        <dbReference type="SAM" id="MobiDB-lite"/>
    </source>
</evidence>
<sequence>MRWYGGRCGACPRRNWRRSRKALTAWGGLDEFRYFAPRLLEPAADDAFGWPDPEIVFGELGLVPWRDWPQRDAVTTFLDAFWRRMLETFPARPAAGAALCAIAAASGDVTLQLAIWARLDAEAAVRHLHTFVTNELTWWNGRPHLGNAYWDETGPAYRRSSPGSLTGPPQPPSGRRSTAPTPRTCCNCSPTPTGGCARNPPSPGAGEQHMKLPRGQGCS</sequence>
<dbReference type="EMBL" id="JACJII010000001">
    <property type="protein sequence ID" value="MBA9004228.1"/>
    <property type="molecule type" value="Genomic_DNA"/>
</dbReference>
<gene>
    <name evidence="2" type="ORF">HNR21_003110</name>
</gene>
<dbReference type="AlphaFoldDB" id="A0A7W3R8D8"/>
<accession>A0A7W3R8D8</accession>
<proteinExistence type="predicted"/>